<dbReference type="InterPro" id="IPR047261">
    <property type="entry name" value="MRM1_MeTrfase_dom"/>
</dbReference>
<dbReference type="PANTHER" id="PTHR46103:SF1">
    <property type="entry name" value="RRNA METHYLTRANSFERASE 1, MITOCHONDRIAL"/>
    <property type="match status" value="1"/>
</dbReference>
<dbReference type="GO" id="GO:0003723">
    <property type="term" value="F:RNA binding"/>
    <property type="evidence" value="ECO:0007669"/>
    <property type="project" value="InterPro"/>
</dbReference>
<name>A0A9W6SWH2_CANBO</name>
<reference evidence="12" key="1">
    <citation type="submission" date="2023-04" db="EMBL/GenBank/DDBJ databases">
        <title>Candida boidinii NBRC 10035.</title>
        <authorList>
            <person name="Ichikawa N."/>
            <person name="Sato H."/>
            <person name="Tonouchi N."/>
        </authorList>
    </citation>
    <scope>NUCLEOTIDE SEQUENCE</scope>
    <source>
        <strain evidence="12">NBRC 10035</strain>
    </source>
</reference>
<feature type="compositionally biased region" description="Polar residues" evidence="10">
    <location>
        <begin position="22"/>
        <end position="31"/>
    </location>
</feature>
<dbReference type="EMBL" id="BSXN01000181">
    <property type="protein sequence ID" value="GME67477.1"/>
    <property type="molecule type" value="Genomic_DNA"/>
</dbReference>
<evidence type="ECO:0000256" key="9">
    <source>
        <dbReference type="ARBA" id="ARBA00034881"/>
    </source>
</evidence>
<organism evidence="12 13">
    <name type="scientific">Candida boidinii</name>
    <name type="common">Yeast</name>
    <dbReference type="NCBI Taxonomy" id="5477"/>
    <lineage>
        <taxon>Eukaryota</taxon>
        <taxon>Fungi</taxon>
        <taxon>Dikarya</taxon>
        <taxon>Ascomycota</taxon>
        <taxon>Saccharomycotina</taxon>
        <taxon>Pichiomycetes</taxon>
        <taxon>Pichiales</taxon>
        <taxon>Pichiaceae</taxon>
        <taxon>Ogataea</taxon>
        <taxon>Ogataea/Candida clade</taxon>
    </lineage>
</organism>
<keyword evidence="13" id="KW-1185">Reference proteome</keyword>
<dbReference type="Gene3D" id="3.40.1280.10">
    <property type="match status" value="1"/>
</dbReference>
<evidence type="ECO:0000313" key="12">
    <source>
        <dbReference type="EMBL" id="GME67477.1"/>
    </source>
</evidence>
<dbReference type="InterPro" id="IPR001537">
    <property type="entry name" value="SpoU_MeTrfase"/>
</dbReference>
<dbReference type="InterPro" id="IPR029026">
    <property type="entry name" value="tRNA_m1G_MTases_N"/>
</dbReference>
<keyword evidence="7" id="KW-0809">Transit peptide</keyword>
<evidence type="ECO:0000259" key="11">
    <source>
        <dbReference type="SMART" id="SM00967"/>
    </source>
</evidence>
<dbReference type="InterPro" id="IPR013123">
    <property type="entry name" value="SpoU_subst-bd"/>
</dbReference>
<dbReference type="InterPro" id="IPR047182">
    <property type="entry name" value="MRM1"/>
</dbReference>
<feature type="compositionally biased region" description="Basic and acidic residues" evidence="10">
    <location>
        <begin position="43"/>
        <end position="52"/>
    </location>
</feature>
<evidence type="ECO:0000313" key="13">
    <source>
        <dbReference type="Proteomes" id="UP001165120"/>
    </source>
</evidence>
<keyword evidence="6" id="KW-0949">S-adenosyl-L-methionine</keyword>
<dbReference type="Gene3D" id="3.30.1330.30">
    <property type="match status" value="1"/>
</dbReference>
<evidence type="ECO:0000256" key="4">
    <source>
        <dbReference type="ARBA" id="ARBA00022603"/>
    </source>
</evidence>
<accession>A0A9W6SWH2</accession>
<feature type="region of interest" description="Disordered" evidence="10">
    <location>
        <begin position="22"/>
        <end position="52"/>
    </location>
</feature>
<dbReference type="GO" id="GO:0005739">
    <property type="term" value="C:mitochondrion"/>
    <property type="evidence" value="ECO:0007669"/>
    <property type="project" value="UniProtKB-SubCell"/>
</dbReference>
<feature type="domain" description="RNA 2-O ribose methyltransferase substrate binding" evidence="11">
    <location>
        <begin position="137"/>
        <end position="216"/>
    </location>
</feature>
<dbReference type="InterPro" id="IPR029064">
    <property type="entry name" value="Ribosomal_eL30-like_sf"/>
</dbReference>
<dbReference type="SUPFAM" id="SSF55315">
    <property type="entry name" value="L30e-like"/>
    <property type="match status" value="1"/>
</dbReference>
<dbReference type="NCBIfam" id="TIGR00186">
    <property type="entry name" value="rRNA_methyl_3"/>
    <property type="match status" value="1"/>
</dbReference>
<dbReference type="InterPro" id="IPR004441">
    <property type="entry name" value="rRNA_MeTrfase_TrmH"/>
</dbReference>
<keyword evidence="3" id="KW-0698">rRNA processing</keyword>
<dbReference type="AlphaFoldDB" id="A0A9W6SWH2"/>
<evidence type="ECO:0000256" key="8">
    <source>
        <dbReference type="ARBA" id="ARBA00023128"/>
    </source>
</evidence>
<keyword evidence="4" id="KW-0489">Methyltransferase</keyword>
<dbReference type="SUPFAM" id="SSF75217">
    <property type="entry name" value="alpha/beta knot"/>
    <property type="match status" value="1"/>
</dbReference>
<dbReference type="Pfam" id="PF00588">
    <property type="entry name" value="SpoU_methylase"/>
    <property type="match status" value="1"/>
</dbReference>
<evidence type="ECO:0000256" key="6">
    <source>
        <dbReference type="ARBA" id="ARBA00022691"/>
    </source>
</evidence>
<comment type="similarity">
    <text evidence="2">Belongs to the class IV-like SAM-binding methyltransferase superfamily. RNA methyltransferase TrmH family.</text>
</comment>
<dbReference type="InterPro" id="IPR029028">
    <property type="entry name" value="Alpha/beta_knot_MTases"/>
</dbReference>
<dbReference type="Pfam" id="PF08032">
    <property type="entry name" value="SpoU_sub_bind"/>
    <property type="match status" value="1"/>
</dbReference>
<comment type="subcellular location">
    <subcellularLocation>
        <location evidence="1">Mitochondrion</location>
    </subcellularLocation>
</comment>
<dbReference type="PANTHER" id="PTHR46103">
    <property type="entry name" value="RRNA METHYLTRANSFERASE 1, MITOCHONDRIAL"/>
    <property type="match status" value="1"/>
</dbReference>
<sequence length="421" mass="47841">MFSTTPRLGSFKATRSLLQEFTKRSNNTTSGPKPAFETQFSKNRNDGKKNFAFDKNMPLQRRVKAWEREGEDKDEFFRRKYAHKHVQQKQYEEQKGFTRKNRFTRNNSSKESLLDSNRKPNLRKSIHDLSLNPMIEYLYGTNSVLAALRAQRRPYLGTLYINNPKDSKTGDEVLKLAKDLKIKIKTDSVDKNDLNLMTRNGVHNGYVLETKPFEIENIYSLGSVKPDLQQYEIIKNTNPVFYADTYDVSRPIESNGKFPLGLYLDEISDPHNIGAIIRSAYFLGVDFIVVSEKNCAPLSPVVSKTSSGALDFMNIYSSRNPLQFFEETGKNGWNIISTVSPNEINKYGKDKKIDQEDIHDILSSGPCLLVIGSEGKGIRTNLIKRSEYTVSLNSSRDELDESVDSLNASVATALFLQKIIG</sequence>
<keyword evidence="8" id="KW-0496">Mitochondrion</keyword>
<dbReference type="GO" id="GO:0016435">
    <property type="term" value="F:rRNA (guanine) methyltransferase activity"/>
    <property type="evidence" value="ECO:0007669"/>
    <property type="project" value="TreeGrafter"/>
</dbReference>
<evidence type="ECO:0000256" key="3">
    <source>
        <dbReference type="ARBA" id="ARBA00022552"/>
    </source>
</evidence>
<dbReference type="CDD" id="cd18105">
    <property type="entry name" value="SpoU-like_MRM1"/>
    <property type="match status" value="1"/>
</dbReference>
<proteinExistence type="inferred from homology"/>
<gene>
    <name evidence="12" type="ORF">Cboi02_000089200</name>
</gene>
<keyword evidence="5" id="KW-0808">Transferase</keyword>
<evidence type="ECO:0000256" key="2">
    <source>
        <dbReference type="ARBA" id="ARBA00007228"/>
    </source>
</evidence>
<evidence type="ECO:0000256" key="7">
    <source>
        <dbReference type="ARBA" id="ARBA00022946"/>
    </source>
</evidence>
<dbReference type="Proteomes" id="UP001165120">
    <property type="component" value="Unassembled WGS sequence"/>
</dbReference>
<evidence type="ECO:0000256" key="10">
    <source>
        <dbReference type="SAM" id="MobiDB-lite"/>
    </source>
</evidence>
<protein>
    <recommendedName>
        <fullName evidence="9">rRNA methyltransferase 1, mitochondrial</fullName>
    </recommendedName>
</protein>
<feature type="region of interest" description="Disordered" evidence="10">
    <location>
        <begin position="87"/>
        <end position="119"/>
    </location>
</feature>
<evidence type="ECO:0000256" key="5">
    <source>
        <dbReference type="ARBA" id="ARBA00022679"/>
    </source>
</evidence>
<dbReference type="SMART" id="SM00967">
    <property type="entry name" value="SpoU_sub_bind"/>
    <property type="match status" value="1"/>
</dbReference>
<comment type="caution">
    <text evidence="12">The sequence shown here is derived from an EMBL/GenBank/DDBJ whole genome shotgun (WGS) entry which is preliminary data.</text>
</comment>
<evidence type="ECO:0000256" key="1">
    <source>
        <dbReference type="ARBA" id="ARBA00004173"/>
    </source>
</evidence>